<reference evidence="1 2" key="1">
    <citation type="journal article" date="2019" name="Nat. Ecol. Evol.">
        <title>Megaphylogeny resolves global patterns of mushroom evolution.</title>
        <authorList>
            <person name="Varga T."/>
            <person name="Krizsan K."/>
            <person name="Foldi C."/>
            <person name="Dima B."/>
            <person name="Sanchez-Garcia M."/>
            <person name="Sanchez-Ramirez S."/>
            <person name="Szollosi G.J."/>
            <person name="Szarkandi J.G."/>
            <person name="Papp V."/>
            <person name="Albert L."/>
            <person name="Andreopoulos W."/>
            <person name="Angelini C."/>
            <person name="Antonin V."/>
            <person name="Barry K.W."/>
            <person name="Bougher N.L."/>
            <person name="Buchanan P."/>
            <person name="Buyck B."/>
            <person name="Bense V."/>
            <person name="Catcheside P."/>
            <person name="Chovatia M."/>
            <person name="Cooper J."/>
            <person name="Damon W."/>
            <person name="Desjardin D."/>
            <person name="Finy P."/>
            <person name="Geml J."/>
            <person name="Haridas S."/>
            <person name="Hughes K."/>
            <person name="Justo A."/>
            <person name="Karasinski D."/>
            <person name="Kautmanova I."/>
            <person name="Kiss B."/>
            <person name="Kocsube S."/>
            <person name="Kotiranta H."/>
            <person name="LaButti K.M."/>
            <person name="Lechner B.E."/>
            <person name="Liimatainen K."/>
            <person name="Lipzen A."/>
            <person name="Lukacs Z."/>
            <person name="Mihaltcheva S."/>
            <person name="Morgado L.N."/>
            <person name="Niskanen T."/>
            <person name="Noordeloos M.E."/>
            <person name="Ohm R.A."/>
            <person name="Ortiz-Santana B."/>
            <person name="Ovrebo C."/>
            <person name="Racz N."/>
            <person name="Riley R."/>
            <person name="Savchenko A."/>
            <person name="Shiryaev A."/>
            <person name="Soop K."/>
            <person name="Spirin V."/>
            <person name="Szebenyi C."/>
            <person name="Tomsovsky M."/>
            <person name="Tulloss R.E."/>
            <person name="Uehling J."/>
            <person name="Grigoriev I.V."/>
            <person name="Vagvolgyi C."/>
            <person name="Papp T."/>
            <person name="Martin F.M."/>
            <person name="Miettinen O."/>
            <person name="Hibbett D.S."/>
            <person name="Nagy L.G."/>
        </authorList>
    </citation>
    <scope>NUCLEOTIDE SEQUENCE [LARGE SCALE GENOMIC DNA]</scope>
    <source>
        <strain evidence="1 2">CBS 166.37</strain>
    </source>
</reference>
<sequence length="212" mass="24116">MGVVKLTNHEVQITQLHAEKAKARMCFCYVCKDMAGLPPKFNAIEWDSQKSTKLDACAQMCQYLLSNDKTPDISFENGKPIFPPLPKVQDGDPKNWRILIYQEFPSFGPLLQGVLKHYNVDSLQIDGSINLVKHNHICWISRAKPLNRKYCYFAHSADIILSNMAQGKQDMLEAFVSKEKGEKLMHLLSGKPVMDCELEDHEDLDPDPVKPQ</sequence>
<dbReference type="EMBL" id="ML213626">
    <property type="protein sequence ID" value="TFK34929.1"/>
    <property type="molecule type" value="Genomic_DNA"/>
</dbReference>
<dbReference type="Proteomes" id="UP000308652">
    <property type="component" value="Unassembled WGS sequence"/>
</dbReference>
<protein>
    <submittedName>
        <fullName evidence="1">Uncharacterized protein</fullName>
    </submittedName>
</protein>
<accession>A0A5C3LP57</accession>
<name>A0A5C3LP57_9AGAR</name>
<dbReference type="OrthoDB" id="3270319at2759"/>
<keyword evidence="2" id="KW-1185">Reference proteome</keyword>
<evidence type="ECO:0000313" key="1">
    <source>
        <dbReference type="EMBL" id="TFK34929.1"/>
    </source>
</evidence>
<gene>
    <name evidence="1" type="ORF">BDQ12DRAFT_668942</name>
</gene>
<proteinExistence type="predicted"/>
<dbReference type="AlphaFoldDB" id="A0A5C3LP57"/>
<evidence type="ECO:0000313" key="2">
    <source>
        <dbReference type="Proteomes" id="UP000308652"/>
    </source>
</evidence>
<dbReference type="STRING" id="68775.A0A5C3LP57"/>
<organism evidence="1 2">
    <name type="scientific">Crucibulum laeve</name>
    <dbReference type="NCBI Taxonomy" id="68775"/>
    <lineage>
        <taxon>Eukaryota</taxon>
        <taxon>Fungi</taxon>
        <taxon>Dikarya</taxon>
        <taxon>Basidiomycota</taxon>
        <taxon>Agaricomycotina</taxon>
        <taxon>Agaricomycetes</taxon>
        <taxon>Agaricomycetidae</taxon>
        <taxon>Agaricales</taxon>
        <taxon>Agaricineae</taxon>
        <taxon>Nidulariaceae</taxon>
        <taxon>Crucibulum</taxon>
    </lineage>
</organism>